<dbReference type="RefSeq" id="WP_126379767.1">
    <property type="nucleotide sequence ID" value="NZ_AP017378.1"/>
</dbReference>
<reference evidence="1 2" key="1">
    <citation type="journal article" date="2018" name="Sci. Adv.">
        <title>Multi-heme cytochromes provide a pathway for survival in energy-limited environments.</title>
        <authorList>
            <person name="Deng X."/>
            <person name="Dohmae N."/>
            <person name="Nealson K.H."/>
            <person name="Hashimoto K."/>
            <person name="Okamoto A."/>
        </authorList>
    </citation>
    <scope>NUCLEOTIDE SEQUENCE [LARGE SCALE GENOMIC DNA]</scope>
    <source>
        <strain evidence="1 2">IS5</strain>
    </source>
</reference>
<dbReference type="OrthoDB" id="5430968at2"/>
<evidence type="ECO:0000313" key="2">
    <source>
        <dbReference type="Proteomes" id="UP000269883"/>
    </source>
</evidence>
<dbReference type="Proteomes" id="UP000269883">
    <property type="component" value="Chromosome"/>
</dbReference>
<dbReference type="EMBL" id="AP017378">
    <property type="protein sequence ID" value="BBD09088.1"/>
    <property type="molecule type" value="Genomic_DNA"/>
</dbReference>
<evidence type="ECO:0000313" key="1">
    <source>
        <dbReference type="EMBL" id="BBD09088.1"/>
    </source>
</evidence>
<name>A0A2Z6B0W5_9BACT</name>
<gene>
    <name evidence="1" type="ORF">DFE_2362</name>
</gene>
<organism evidence="1 2">
    <name type="scientific">Desulfovibrio ferrophilus</name>
    <dbReference type="NCBI Taxonomy" id="241368"/>
    <lineage>
        <taxon>Bacteria</taxon>
        <taxon>Pseudomonadati</taxon>
        <taxon>Thermodesulfobacteriota</taxon>
        <taxon>Desulfovibrionia</taxon>
        <taxon>Desulfovibrionales</taxon>
        <taxon>Desulfovibrionaceae</taxon>
        <taxon>Desulfovibrio</taxon>
    </lineage>
</organism>
<sequence length="193" mass="22091">MKRNRTGVFRRLEALYARMQQAYDTTVGETGFTCQGCENNCCTSYFQHHTYVEWSFLFKGLDDLPAEKREQYMTRAQDYVHAAQDSLNKGERPSAMCPLNDDGLCGLYRHRLMICRLHGVPHVLAGRMGQLNEYPGCFRFPNEAGANPLDRTPLYRELAKLEMDFLGSRMARLPKVNLTLAEMMVQGPPKLTT</sequence>
<protein>
    <submittedName>
        <fullName evidence="1">Uncharacterized protein</fullName>
    </submittedName>
</protein>
<keyword evidence="2" id="KW-1185">Reference proteome</keyword>
<accession>A0A2Z6B0W5</accession>
<dbReference type="KEGG" id="dfl:DFE_2362"/>
<dbReference type="AlphaFoldDB" id="A0A2Z6B0W5"/>
<proteinExistence type="predicted"/>